<comment type="caution">
    <text evidence="1">The sequence shown here is derived from an EMBL/GenBank/DDBJ whole genome shotgun (WGS) entry which is preliminary data.</text>
</comment>
<dbReference type="RefSeq" id="WP_377542763.1">
    <property type="nucleotide sequence ID" value="NZ_JBHSBN010000003.1"/>
</dbReference>
<evidence type="ECO:0000313" key="1">
    <source>
        <dbReference type="EMBL" id="MFC4105607.1"/>
    </source>
</evidence>
<evidence type="ECO:0008006" key="3">
    <source>
        <dbReference type="Google" id="ProtNLM"/>
    </source>
</evidence>
<reference evidence="2" key="1">
    <citation type="journal article" date="2019" name="Int. J. Syst. Evol. Microbiol.">
        <title>The Global Catalogue of Microorganisms (GCM) 10K type strain sequencing project: providing services to taxonomists for standard genome sequencing and annotation.</title>
        <authorList>
            <consortium name="The Broad Institute Genomics Platform"/>
            <consortium name="The Broad Institute Genome Sequencing Center for Infectious Disease"/>
            <person name="Wu L."/>
            <person name="Ma J."/>
        </authorList>
    </citation>
    <scope>NUCLEOTIDE SEQUENCE [LARGE SCALE GENOMIC DNA]</scope>
    <source>
        <strain evidence="2">2902at01</strain>
    </source>
</reference>
<dbReference type="Proteomes" id="UP001595868">
    <property type="component" value="Unassembled WGS sequence"/>
</dbReference>
<keyword evidence="2" id="KW-1185">Reference proteome</keyword>
<organism evidence="1 2">
    <name type="scientific">Micromonospora zhanjiangensis</name>
    <dbReference type="NCBI Taxonomy" id="1522057"/>
    <lineage>
        <taxon>Bacteria</taxon>
        <taxon>Bacillati</taxon>
        <taxon>Actinomycetota</taxon>
        <taxon>Actinomycetes</taxon>
        <taxon>Micromonosporales</taxon>
        <taxon>Micromonosporaceae</taxon>
        <taxon>Micromonospora</taxon>
    </lineage>
</organism>
<gene>
    <name evidence="1" type="ORF">ACFOX0_06605</name>
</gene>
<evidence type="ECO:0000313" key="2">
    <source>
        <dbReference type="Proteomes" id="UP001595868"/>
    </source>
</evidence>
<dbReference type="EMBL" id="JBHSBN010000003">
    <property type="protein sequence ID" value="MFC4105607.1"/>
    <property type="molecule type" value="Genomic_DNA"/>
</dbReference>
<proteinExistence type="predicted"/>
<sequence>MNDSGRNGQYFWCTRHNRVETEADVCAARYTMGPYPSVAAAENALTQVRQRNEAWDAEDARWAGESK</sequence>
<name>A0ABV8KI19_9ACTN</name>
<accession>A0ABV8KI19</accession>
<protein>
    <recommendedName>
        <fullName evidence="3">SPOR domain-containing protein</fullName>
    </recommendedName>
</protein>